<dbReference type="AlphaFoldDB" id="A0A5B7FML7"/>
<evidence type="ECO:0000313" key="1">
    <source>
        <dbReference type="EMBL" id="MPC46353.1"/>
    </source>
</evidence>
<sequence length="125" mass="13639">MGEFKGTLQYSALVTRKEERKPLLSAESQLHGSSADCRCGSGGSLVWNVLEKVGRFHPVHYHNLGSAVDVQSERLPSMMEDFEGALVRLLKGPSDTTDTEKDMRTAVKVLDGEGRGRGCAGLHRP</sequence>
<name>A0A5B7FML7_PORTR</name>
<evidence type="ECO:0000313" key="2">
    <source>
        <dbReference type="Proteomes" id="UP000324222"/>
    </source>
</evidence>
<comment type="caution">
    <text evidence="1">The sequence shown here is derived from an EMBL/GenBank/DDBJ whole genome shotgun (WGS) entry which is preliminary data.</text>
</comment>
<gene>
    <name evidence="1" type="ORF">E2C01_040072</name>
</gene>
<organism evidence="1 2">
    <name type="scientific">Portunus trituberculatus</name>
    <name type="common">Swimming crab</name>
    <name type="synonym">Neptunus trituberculatus</name>
    <dbReference type="NCBI Taxonomy" id="210409"/>
    <lineage>
        <taxon>Eukaryota</taxon>
        <taxon>Metazoa</taxon>
        <taxon>Ecdysozoa</taxon>
        <taxon>Arthropoda</taxon>
        <taxon>Crustacea</taxon>
        <taxon>Multicrustacea</taxon>
        <taxon>Malacostraca</taxon>
        <taxon>Eumalacostraca</taxon>
        <taxon>Eucarida</taxon>
        <taxon>Decapoda</taxon>
        <taxon>Pleocyemata</taxon>
        <taxon>Brachyura</taxon>
        <taxon>Eubrachyura</taxon>
        <taxon>Portunoidea</taxon>
        <taxon>Portunidae</taxon>
        <taxon>Portuninae</taxon>
        <taxon>Portunus</taxon>
    </lineage>
</organism>
<reference evidence="1 2" key="1">
    <citation type="submission" date="2019-05" db="EMBL/GenBank/DDBJ databases">
        <title>Another draft genome of Portunus trituberculatus and its Hox gene families provides insights of decapod evolution.</title>
        <authorList>
            <person name="Jeong J.-H."/>
            <person name="Song I."/>
            <person name="Kim S."/>
            <person name="Choi T."/>
            <person name="Kim D."/>
            <person name="Ryu S."/>
            <person name="Kim W."/>
        </authorList>
    </citation>
    <scope>NUCLEOTIDE SEQUENCE [LARGE SCALE GENOMIC DNA]</scope>
    <source>
        <tissue evidence="1">Muscle</tissue>
    </source>
</reference>
<dbReference type="Proteomes" id="UP000324222">
    <property type="component" value="Unassembled WGS sequence"/>
</dbReference>
<dbReference type="EMBL" id="VSRR010007164">
    <property type="protein sequence ID" value="MPC46353.1"/>
    <property type="molecule type" value="Genomic_DNA"/>
</dbReference>
<keyword evidence="2" id="KW-1185">Reference proteome</keyword>
<proteinExistence type="predicted"/>
<protein>
    <submittedName>
        <fullName evidence="1">Uncharacterized protein</fullName>
    </submittedName>
</protein>
<accession>A0A5B7FML7</accession>